<accession>A0ABR7IS86</accession>
<dbReference type="InterPro" id="IPR023365">
    <property type="entry name" value="Sortase_dom-sf"/>
</dbReference>
<dbReference type="Gene3D" id="2.40.260.10">
    <property type="entry name" value="Sortase"/>
    <property type="match status" value="1"/>
</dbReference>
<dbReference type="GO" id="GO:0016787">
    <property type="term" value="F:hydrolase activity"/>
    <property type="evidence" value="ECO:0007669"/>
    <property type="project" value="UniProtKB-KW"/>
</dbReference>
<name>A0ABR7IS86_9CLOT</name>
<gene>
    <name evidence="3" type="primary">srtB</name>
    <name evidence="3" type="ORF">H8Z77_08250</name>
</gene>
<evidence type="ECO:0000313" key="3">
    <source>
        <dbReference type="EMBL" id="MBC5788005.1"/>
    </source>
</evidence>
<protein>
    <submittedName>
        <fullName evidence="3">Class B sortase</fullName>
        <ecNumber evidence="3">3.4.22.71</ecNumber>
    </submittedName>
</protein>
<proteinExistence type="predicted"/>
<keyword evidence="2" id="KW-0812">Transmembrane</keyword>
<comment type="caution">
    <text evidence="3">The sequence shown here is derived from an EMBL/GenBank/DDBJ whole genome shotgun (WGS) entry which is preliminary data.</text>
</comment>
<keyword evidence="4" id="KW-1185">Reference proteome</keyword>
<dbReference type="Pfam" id="PF04203">
    <property type="entry name" value="Sortase"/>
    <property type="match status" value="1"/>
</dbReference>
<organism evidence="3 4">
    <name type="scientific">Clostridium facile</name>
    <dbReference type="NCBI Taxonomy" id="2763035"/>
    <lineage>
        <taxon>Bacteria</taxon>
        <taxon>Bacillati</taxon>
        <taxon>Bacillota</taxon>
        <taxon>Clostridia</taxon>
        <taxon>Eubacteriales</taxon>
        <taxon>Clostridiaceae</taxon>
        <taxon>Clostridium</taxon>
    </lineage>
</organism>
<reference evidence="3 4" key="1">
    <citation type="submission" date="2020-08" db="EMBL/GenBank/DDBJ databases">
        <title>Genome public.</title>
        <authorList>
            <person name="Liu C."/>
            <person name="Sun Q."/>
        </authorList>
    </citation>
    <scope>NUCLEOTIDE SEQUENCE [LARGE SCALE GENOMIC DNA]</scope>
    <source>
        <strain evidence="3 4">NSJ-27</strain>
    </source>
</reference>
<dbReference type="CDD" id="cd05826">
    <property type="entry name" value="Sortase_B"/>
    <property type="match status" value="1"/>
</dbReference>
<keyword evidence="1 3" id="KW-0378">Hydrolase</keyword>
<dbReference type="InterPro" id="IPR005754">
    <property type="entry name" value="Sortase"/>
</dbReference>
<dbReference type="RefSeq" id="WP_186996708.1">
    <property type="nucleotide sequence ID" value="NZ_JACOQK010000001.1"/>
</dbReference>
<dbReference type="InterPro" id="IPR009835">
    <property type="entry name" value="SrtB"/>
</dbReference>
<evidence type="ECO:0000256" key="2">
    <source>
        <dbReference type="SAM" id="Phobius"/>
    </source>
</evidence>
<sequence length="308" mass="35806">MSDTTAKKPSWIKRFFKYFLPWKGDRPGEVIRKIVLLVALIVFIGSAIYIADYYWTRHKSDVLYDQVATLYDRDKDTTANADPEEEPVNLPPGYNAKFADLYQINPDIKGYIEIQGTNLSFPVVQGKDNDEYLYHNIYKKYDIYGVPFLDYRCTLEQDKTSNNLLIYGHHMNGKRVFGQITNYKDLSFYQQHPIVNFDSVYEEADWKIISVFLADPEDQSFQYQNFLDMDEQTFNSYVQQVRDRSYFDADVDVQYGDQLLTLSTCSYEFTDARTVLVARKVREGETSDVNVNNAAVNSDAVYPAKYKG</sequence>
<feature type="transmembrane region" description="Helical" evidence="2">
    <location>
        <begin position="34"/>
        <end position="55"/>
    </location>
</feature>
<dbReference type="EMBL" id="JACOQK010000001">
    <property type="protein sequence ID" value="MBC5788005.1"/>
    <property type="molecule type" value="Genomic_DNA"/>
</dbReference>
<dbReference type="EC" id="3.4.22.71" evidence="3"/>
<dbReference type="NCBIfam" id="TIGR03064">
    <property type="entry name" value="sortase_srtB"/>
    <property type="match status" value="1"/>
</dbReference>
<dbReference type="SUPFAM" id="SSF63817">
    <property type="entry name" value="Sortase"/>
    <property type="match status" value="1"/>
</dbReference>
<dbReference type="Proteomes" id="UP000649151">
    <property type="component" value="Unassembled WGS sequence"/>
</dbReference>
<keyword evidence="2" id="KW-1133">Transmembrane helix</keyword>
<evidence type="ECO:0000313" key="4">
    <source>
        <dbReference type="Proteomes" id="UP000649151"/>
    </source>
</evidence>
<evidence type="ECO:0000256" key="1">
    <source>
        <dbReference type="ARBA" id="ARBA00022801"/>
    </source>
</evidence>
<keyword evidence="2" id="KW-0472">Membrane</keyword>